<evidence type="ECO:0000313" key="2">
    <source>
        <dbReference type="Proteomes" id="UP000248916"/>
    </source>
</evidence>
<gene>
    <name evidence="1" type="ORF">LX81_01389</name>
</gene>
<keyword evidence="2" id="KW-1185">Reference proteome</keyword>
<comment type="caution">
    <text evidence="1">The sequence shown here is derived from an EMBL/GenBank/DDBJ whole genome shotgun (WGS) entry which is preliminary data.</text>
</comment>
<evidence type="ECO:0008006" key="3">
    <source>
        <dbReference type="Google" id="ProtNLM"/>
    </source>
</evidence>
<dbReference type="EMBL" id="QKZL01000004">
    <property type="protein sequence ID" value="PZX17664.1"/>
    <property type="molecule type" value="Genomic_DNA"/>
</dbReference>
<name>A0A2W7NLZ5_9RHOB</name>
<evidence type="ECO:0000313" key="1">
    <source>
        <dbReference type="EMBL" id="PZX17664.1"/>
    </source>
</evidence>
<organism evidence="1 2">
    <name type="scientific">Palleronia aestuarii</name>
    <dbReference type="NCBI Taxonomy" id="568105"/>
    <lineage>
        <taxon>Bacteria</taxon>
        <taxon>Pseudomonadati</taxon>
        <taxon>Pseudomonadota</taxon>
        <taxon>Alphaproteobacteria</taxon>
        <taxon>Rhodobacterales</taxon>
        <taxon>Roseobacteraceae</taxon>
        <taxon>Palleronia</taxon>
    </lineage>
</organism>
<dbReference type="Gene3D" id="1.20.58.400">
    <property type="entry name" value="t-snare proteins"/>
    <property type="match status" value="1"/>
</dbReference>
<sequence length="164" mass="18535">MAQQNNPYDMRSMFTAFDPEAMQRMWNPQAMMQMFQQPQAQMFDMEGIIKANQRNFEAMAEANRSAAEAYKDLLDKQMEIFEKLTLSARQQYEWVEDTAGPETMKAKTAAMNEAVEEALGMMRKMAENARAANAQAAEDMQSQVKDAVKQVEDAAKKASAAAKK</sequence>
<protein>
    <recommendedName>
        <fullName evidence="3">Phasin family protein</fullName>
    </recommendedName>
</protein>
<reference evidence="1 2" key="1">
    <citation type="submission" date="2018-06" db="EMBL/GenBank/DDBJ databases">
        <title>Genomic Encyclopedia of Archaeal and Bacterial Type Strains, Phase II (KMG-II): from individual species to whole genera.</title>
        <authorList>
            <person name="Goeker M."/>
        </authorList>
    </citation>
    <scope>NUCLEOTIDE SEQUENCE [LARGE SCALE GENOMIC DNA]</scope>
    <source>
        <strain evidence="1 2">DSM 22009</strain>
    </source>
</reference>
<dbReference type="RefSeq" id="WP_111536551.1">
    <property type="nucleotide sequence ID" value="NZ_QKZL01000004.1"/>
</dbReference>
<dbReference type="Proteomes" id="UP000248916">
    <property type="component" value="Unassembled WGS sequence"/>
</dbReference>
<proteinExistence type="predicted"/>
<dbReference type="AlphaFoldDB" id="A0A2W7NLZ5"/>
<accession>A0A2W7NLZ5</accession>
<dbReference type="OrthoDB" id="7768818at2"/>
<dbReference type="InterPro" id="IPR038407">
    <property type="entry name" value="v-SNARE_N_sf"/>
</dbReference>